<protein>
    <submittedName>
        <fullName evidence="9">TolC family protein</fullName>
    </submittedName>
</protein>
<dbReference type="GO" id="GO:0015562">
    <property type="term" value="F:efflux transmembrane transporter activity"/>
    <property type="evidence" value="ECO:0007669"/>
    <property type="project" value="InterPro"/>
</dbReference>
<evidence type="ECO:0000313" key="9">
    <source>
        <dbReference type="EMBL" id="RXK83962.1"/>
    </source>
</evidence>
<keyword evidence="7" id="KW-0998">Cell outer membrane</keyword>
<organism evidence="9 10">
    <name type="scientific">Filimonas effusa</name>
    <dbReference type="NCBI Taxonomy" id="2508721"/>
    <lineage>
        <taxon>Bacteria</taxon>
        <taxon>Pseudomonadati</taxon>
        <taxon>Bacteroidota</taxon>
        <taxon>Chitinophagia</taxon>
        <taxon>Chitinophagales</taxon>
        <taxon>Chitinophagaceae</taxon>
        <taxon>Filimonas</taxon>
    </lineage>
</organism>
<keyword evidence="3" id="KW-0813">Transport</keyword>
<comment type="subcellular location">
    <subcellularLocation>
        <location evidence="1">Cell outer membrane</location>
    </subcellularLocation>
</comment>
<dbReference type="GO" id="GO:1990281">
    <property type="term" value="C:efflux pump complex"/>
    <property type="evidence" value="ECO:0007669"/>
    <property type="project" value="TreeGrafter"/>
</dbReference>
<dbReference type="EMBL" id="SDHZ01000002">
    <property type="protein sequence ID" value="RXK83962.1"/>
    <property type="molecule type" value="Genomic_DNA"/>
</dbReference>
<dbReference type="Gene3D" id="1.20.1600.10">
    <property type="entry name" value="Outer membrane efflux proteins (OEP)"/>
    <property type="match status" value="1"/>
</dbReference>
<feature type="coiled-coil region" evidence="8">
    <location>
        <begin position="183"/>
        <end position="210"/>
    </location>
</feature>
<evidence type="ECO:0000313" key="10">
    <source>
        <dbReference type="Proteomes" id="UP000290545"/>
    </source>
</evidence>
<keyword evidence="5" id="KW-0812">Transmembrane</keyword>
<keyword evidence="10" id="KW-1185">Reference proteome</keyword>
<accession>A0A4Q1D5Y5</accession>
<keyword evidence="6" id="KW-0472">Membrane</keyword>
<dbReference type="GO" id="GO:0015288">
    <property type="term" value="F:porin activity"/>
    <property type="evidence" value="ECO:0007669"/>
    <property type="project" value="TreeGrafter"/>
</dbReference>
<comment type="similarity">
    <text evidence="2">Belongs to the outer membrane factor (OMF) (TC 1.B.17) family.</text>
</comment>
<keyword evidence="8" id="KW-0175">Coiled coil</keyword>
<evidence type="ECO:0000256" key="3">
    <source>
        <dbReference type="ARBA" id="ARBA00022448"/>
    </source>
</evidence>
<dbReference type="PANTHER" id="PTHR30026">
    <property type="entry name" value="OUTER MEMBRANE PROTEIN TOLC"/>
    <property type="match status" value="1"/>
</dbReference>
<dbReference type="InterPro" id="IPR051906">
    <property type="entry name" value="TolC-like"/>
</dbReference>
<dbReference type="InterPro" id="IPR003423">
    <property type="entry name" value="OMP_efflux"/>
</dbReference>
<gene>
    <name evidence="9" type="ORF">ESB13_14590</name>
</gene>
<evidence type="ECO:0000256" key="1">
    <source>
        <dbReference type="ARBA" id="ARBA00004442"/>
    </source>
</evidence>
<evidence type="ECO:0000256" key="6">
    <source>
        <dbReference type="ARBA" id="ARBA00023136"/>
    </source>
</evidence>
<dbReference type="Pfam" id="PF02321">
    <property type="entry name" value="OEP"/>
    <property type="match status" value="2"/>
</dbReference>
<dbReference type="PANTHER" id="PTHR30026:SF20">
    <property type="entry name" value="OUTER MEMBRANE PROTEIN TOLC"/>
    <property type="match status" value="1"/>
</dbReference>
<name>A0A4Q1D5Y5_9BACT</name>
<dbReference type="Proteomes" id="UP000290545">
    <property type="component" value="Unassembled WGS sequence"/>
</dbReference>
<sequence length="438" mass="48342">MPLLLLYHTVPAQDLSLKDALQYALQHYTAARKAKLEVENSAYKIQETRAAALPEVSASGGLTYNPLLQLSAIPAELSPTGSATLIAFGQKWNSNAGVSLSQKLFDQSVFTGLKATKATREYYLLAQQQTEEQVLEQVATAYYQVLAQRQKVAVVDSNIRTTTEMQRIIKGQYESGLAKRIDADRVAVNLNNLNSQRRQLLSEVSLKENQLKFYMGLPIQTPIIISQDALVHIVPRAIADGDSAVVTQRSDYLVLLKQAELLKFQKQATEAAYYPSLSLAGNYSYQRLSNSFPFGKSGPSSPGWFDVASVGLNLKVPIFSGGGKKAKVRQADIDVRKLQEDITDVKQSLNLAYENARSQINNSILTLNTQEANVQLAQAVFNDTQNNYNQGLATLTDLLDARNDLTEAQNNYTGALLDYKLAEIQMIKSKGQIKSLLN</sequence>
<evidence type="ECO:0000256" key="7">
    <source>
        <dbReference type="ARBA" id="ARBA00023237"/>
    </source>
</evidence>
<reference evidence="9 10" key="1">
    <citation type="submission" date="2019-01" db="EMBL/GenBank/DDBJ databases">
        <title>Filimonas sp. strain TTM-71.</title>
        <authorList>
            <person name="Chen W.-M."/>
        </authorList>
    </citation>
    <scope>NUCLEOTIDE SEQUENCE [LARGE SCALE GENOMIC DNA]</scope>
    <source>
        <strain evidence="9 10">TTM-71</strain>
    </source>
</reference>
<keyword evidence="4" id="KW-1134">Transmembrane beta strand</keyword>
<proteinExistence type="inferred from homology"/>
<evidence type="ECO:0000256" key="2">
    <source>
        <dbReference type="ARBA" id="ARBA00007613"/>
    </source>
</evidence>
<dbReference type="GO" id="GO:0009279">
    <property type="term" value="C:cell outer membrane"/>
    <property type="evidence" value="ECO:0007669"/>
    <property type="project" value="UniProtKB-SubCell"/>
</dbReference>
<feature type="coiled-coil region" evidence="8">
    <location>
        <begin position="328"/>
        <end position="355"/>
    </location>
</feature>
<dbReference type="OrthoDB" id="367883at2"/>
<evidence type="ECO:0000256" key="5">
    <source>
        <dbReference type="ARBA" id="ARBA00022692"/>
    </source>
</evidence>
<dbReference type="SUPFAM" id="SSF56954">
    <property type="entry name" value="Outer membrane efflux proteins (OEP)"/>
    <property type="match status" value="1"/>
</dbReference>
<evidence type="ECO:0000256" key="4">
    <source>
        <dbReference type="ARBA" id="ARBA00022452"/>
    </source>
</evidence>
<dbReference type="AlphaFoldDB" id="A0A4Q1D5Y5"/>
<evidence type="ECO:0000256" key="8">
    <source>
        <dbReference type="SAM" id="Coils"/>
    </source>
</evidence>
<comment type="caution">
    <text evidence="9">The sequence shown here is derived from an EMBL/GenBank/DDBJ whole genome shotgun (WGS) entry which is preliminary data.</text>
</comment>